<dbReference type="InterPro" id="IPR026178">
    <property type="entry name" value="JSRP1"/>
</dbReference>
<dbReference type="Pfam" id="PF15312">
    <property type="entry name" value="JSRP"/>
    <property type="match status" value="1"/>
</dbReference>
<dbReference type="Proteomes" id="UP000752171">
    <property type="component" value="Unassembled WGS sequence"/>
</dbReference>
<reference evidence="1 2" key="1">
    <citation type="submission" date="2021-07" db="EMBL/GenBank/DDBJ databases">
        <authorList>
            <person name="Imarazene B."/>
            <person name="Zahm M."/>
            <person name="Klopp C."/>
            <person name="Cabau C."/>
            <person name="Beille S."/>
            <person name="Jouanno E."/>
            <person name="Castinel A."/>
            <person name="Lluch J."/>
            <person name="Gil L."/>
            <person name="Kuchtly C."/>
            <person name="Lopez Roques C."/>
            <person name="Donnadieu C."/>
            <person name="Parrinello H."/>
            <person name="Journot L."/>
            <person name="Du K."/>
            <person name="Schartl M."/>
            <person name="Retaux S."/>
            <person name="Guiguen Y."/>
        </authorList>
    </citation>
    <scope>NUCLEOTIDE SEQUENCE [LARGE SCALE GENOMIC DNA]</scope>
    <source>
        <strain evidence="1">Pach_M1</strain>
        <tissue evidence="1">Testis</tissue>
    </source>
</reference>
<gene>
    <name evidence="1" type="ORF">AMEX_G19494</name>
</gene>
<sequence>MKCGVIHYVVPTVKYRRLLPVKSLSEVENPWTGVTLNRCILVAMVVIVVSSGVELVQDTLEPLFEEEEAGSEVQDGGVDESSWWDTLAFWNWGAEDELDKLRKKRAARMRNKEMPTKGLLKERD</sequence>
<evidence type="ECO:0000313" key="1">
    <source>
        <dbReference type="EMBL" id="KAG9266834.1"/>
    </source>
</evidence>
<comment type="caution">
    <text evidence="1">The sequence shown here is derived from an EMBL/GenBank/DDBJ whole genome shotgun (WGS) entry which is preliminary data.</text>
</comment>
<organism evidence="1 2">
    <name type="scientific">Astyanax mexicanus</name>
    <name type="common">Blind cave fish</name>
    <name type="synonym">Astyanax fasciatus mexicanus</name>
    <dbReference type="NCBI Taxonomy" id="7994"/>
    <lineage>
        <taxon>Eukaryota</taxon>
        <taxon>Metazoa</taxon>
        <taxon>Chordata</taxon>
        <taxon>Craniata</taxon>
        <taxon>Vertebrata</taxon>
        <taxon>Euteleostomi</taxon>
        <taxon>Actinopterygii</taxon>
        <taxon>Neopterygii</taxon>
        <taxon>Teleostei</taxon>
        <taxon>Ostariophysi</taxon>
        <taxon>Characiformes</taxon>
        <taxon>Characoidei</taxon>
        <taxon>Acestrorhamphidae</taxon>
        <taxon>Acestrorhamphinae</taxon>
        <taxon>Astyanax</taxon>
    </lineage>
</organism>
<name>A0A8T2L729_ASTMX</name>
<accession>A0A8T2L729</accession>
<dbReference type="AlphaFoldDB" id="A0A8T2L729"/>
<evidence type="ECO:0000313" key="2">
    <source>
        <dbReference type="Proteomes" id="UP000752171"/>
    </source>
</evidence>
<protein>
    <submittedName>
        <fullName evidence="1">Uncharacterized protein</fullName>
    </submittedName>
</protein>
<dbReference type="EMBL" id="JAICCE010000016">
    <property type="protein sequence ID" value="KAG9266834.1"/>
    <property type="molecule type" value="Genomic_DNA"/>
</dbReference>
<proteinExistence type="predicted"/>